<evidence type="ECO:0000313" key="4">
    <source>
        <dbReference type="Proteomes" id="UP000011124"/>
    </source>
</evidence>
<proteinExistence type="predicted"/>
<reference evidence="1 4" key="2">
    <citation type="submission" date="2011-04" db="EMBL/GenBank/DDBJ databases">
        <title>The complete genome of Selenomonas sputigena DSM 20758.</title>
        <authorList>
            <consortium name="US DOE Joint Genome Institute (JGI-PGF)"/>
            <person name="Lucas S."/>
            <person name="Copeland A."/>
            <person name="Lapidus A."/>
            <person name="Bruce D."/>
            <person name="Goodwin L."/>
            <person name="Pitluck S."/>
            <person name="Peters L."/>
            <person name="Kyrpides N."/>
            <person name="Mavromatis K."/>
            <person name="Ivanova N."/>
            <person name="Ovchinnikova G."/>
            <person name="Teshima H."/>
            <person name="Detter J.C."/>
            <person name="Tapia R."/>
            <person name="Han C."/>
            <person name="Land M."/>
            <person name="Hauser L."/>
            <person name="Markowitz V."/>
            <person name="Cheng J.-F."/>
            <person name="Hugenholtz P."/>
            <person name="Woyke T."/>
            <person name="Wu D."/>
            <person name="Gronow S."/>
            <person name="Wellnitz S."/>
            <person name="Schneider S."/>
            <person name="Klenk H.-P."/>
            <person name="Eisen J.A."/>
        </authorList>
    </citation>
    <scope>NUCLEOTIDE SEQUENCE [LARGE SCALE GENOMIC DNA]</scope>
    <source>
        <strain evidence="1">ATCC 35185</strain>
        <strain evidence="4">ATCC 35185 / DSM 20758 / VPI D19B-28</strain>
    </source>
</reference>
<gene>
    <name evidence="1" type="ordered locus">Selsp_1290</name>
    <name evidence="2" type="ORF">SELSPUOL_00935</name>
</gene>
<accession>C9LUC8</accession>
<evidence type="ECO:0000313" key="3">
    <source>
        <dbReference type="Proteomes" id="UP000003505"/>
    </source>
</evidence>
<name>C9LUC8_SELS3</name>
<dbReference type="Proteomes" id="UP000011124">
    <property type="component" value="Chromosome"/>
</dbReference>
<protein>
    <recommendedName>
        <fullName evidence="5">Transposase (putative) YhgA-like domain-containing protein</fullName>
    </recommendedName>
</protein>
<evidence type="ECO:0000313" key="2">
    <source>
        <dbReference type="EMBL" id="EEX77659.1"/>
    </source>
</evidence>
<sequence length="325" mass="38389">MNDIPVCKQPDGFSSGCLHVELYDIMREGKRIFGKMEHLMDKEKKGRQYQDTVFRMYFNEEERLKEVAGALHGRSYEEEPLKIVTLEGTFLSQIKNDISFLLAGRHLIFMEHQSTANQNMPLRCLYYVCEQLRQYIPAKKLYQNTPIKLPAPEFHVFYTGNNDMPETCQMKLSDAYVKTDEEIHLELKANFHNIAYDNAKILLQRSRSIHDYSFFIARIKRNMAAGMERAQAIREAMRYCEESDIMKEFLQQHEREVVDMVNFEWNQKDFEEAILEEGMERGREEGKVDMVLEMLRDKLPLETIARISKFSMERVQELGRMHSLL</sequence>
<dbReference type="EMBL" id="ACKP02000015">
    <property type="protein sequence ID" value="EEX77659.1"/>
    <property type="molecule type" value="Genomic_DNA"/>
</dbReference>
<organism evidence="2 3">
    <name type="scientific">Selenomonas sputigena (strain ATCC 35185 / DSM 20758 / CCUG 44933 / VPI D19B-28)</name>
    <dbReference type="NCBI Taxonomy" id="546271"/>
    <lineage>
        <taxon>Bacteria</taxon>
        <taxon>Bacillati</taxon>
        <taxon>Bacillota</taxon>
        <taxon>Negativicutes</taxon>
        <taxon>Selenomonadales</taxon>
        <taxon>Selenomonadaceae</taxon>
        <taxon>Selenomonas</taxon>
    </lineage>
</organism>
<reference evidence="2 3" key="1">
    <citation type="submission" date="2009-09" db="EMBL/GenBank/DDBJ databases">
        <authorList>
            <person name="Weinstock G."/>
            <person name="Sodergren E."/>
            <person name="Clifton S."/>
            <person name="Fulton L."/>
            <person name="Fulton B."/>
            <person name="Courtney L."/>
            <person name="Fronick C."/>
            <person name="Harrison M."/>
            <person name="Strong C."/>
            <person name="Farmer C."/>
            <person name="Delahaunty K."/>
            <person name="Markovic C."/>
            <person name="Hall O."/>
            <person name="Minx P."/>
            <person name="Tomlinson C."/>
            <person name="Mitreva M."/>
            <person name="Nelson J."/>
            <person name="Hou S."/>
            <person name="Wollam A."/>
            <person name="Pepin K.H."/>
            <person name="Johnson M."/>
            <person name="Bhonagiri V."/>
            <person name="Nash W.E."/>
            <person name="Warren W."/>
            <person name="Chinwalla A."/>
            <person name="Mardis E.R."/>
            <person name="Wilson R.K."/>
        </authorList>
    </citation>
    <scope>NUCLEOTIDE SEQUENCE [LARGE SCALE GENOMIC DNA]</scope>
    <source>
        <strain evidence="2">ATCC 35185</strain>
        <strain evidence="3">ATCC 35185 / DSM 20758 / VPI D19B-28</strain>
    </source>
</reference>
<dbReference type="eggNOG" id="ENOG502Z9EJ">
    <property type="taxonomic scope" value="Bacteria"/>
</dbReference>
<dbReference type="EMBL" id="CP002637">
    <property type="protein sequence ID" value="AEC00249.1"/>
    <property type="molecule type" value="Genomic_DNA"/>
</dbReference>
<dbReference type="KEGG" id="ssg:Selsp_1290"/>
<dbReference type="Proteomes" id="UP000003505">
    <property type="component" value="Unassembled WGS sequence"/>
</dbReference>
<evidence type="ECO:0000313" key="1">
    <source>
        <dbReference type="EMBL" id="AEC00249.1"/>
    </source>
</evidence>
<dbReference type="HOGENOM" id="CLU_068216_0_0_9"/>
<dbReference type="STRING" id="546271.Selsp_1290"/>
<evidence type="ECO:0008006" key="5">
    <source>
        <dbReference type="Google" id="ProtNLM"/>
    </source>
</evidence>
<dbReference type="AlphaFoldDB" id="C9LUC8"/>
<keyword evidence="4" id="KW-1185">Reference proteome</keyword>